<dbReference type="GO" id="GO:0080120">
    <property type="term" value="P:CAAX-box protein maturation"/>
    <property type="evidence" value="ECO:0007669"/>
    <property type="project" value="UniProtKB-ARBA"/>
</dbReference>
<name>A0A0C1DPK0_9SPHI</name>
<feature type="transmembrane region" description="Helical" evidence="1">
    <location>
        <begin position="73"/>
        <end position="94"/>
    </location>
</feature>
<keyword evidence="1" id="KW-0472">Membrane</keyword>
<gene>
    <name evidence="3" type="ORF">OC25_05480</name>
</gene>
<protein>
    <recommendedName>
        <fullName evidence="2">CAAX prenyl protease 2/Lysostaphin resistance protein A-like domain-containing protein</fullName>
    </recommendedName>
</protein>
<accession>A0A0C1DPK0</accession>
<feature type="transmembrane region" description="Helical" evidence="1">
    <location>
        <begin position="190"/>
        <end position="221"/>
    </location>
</feature>
<keyword evidence="1" id="KW-1133">Transmembrane helix</keyword>
<feature type="transmembrane region" description="Helical" evidence="1">
    <location>
        <begin position="106"/>
        <end position="129"/>
    </location>
</feature>
<feature type="transmembrane region" description="Helical" evidence="1">
    <location>
        <begin position="227"/>
        <end position="248"/>
    </location>
</feature>
<keyword evidence="4" id="KW-1185">Reference proteome</keyword>
<keyword evidence="1" id="KW-0812">Transmembrane</keyword>
<evidence type="ECO:0000256" key="1">
    <source>
        <dbReference type="SAM" id="Phobius"/>
    </source>
</evidence>
<dbReference type="InterPro" id="IPR003675">
    <property type="entry name" value="Rce1/LyrA-like_dom"/>
</dbReference>
<dbReference type="EMBL" id="JSYN01000004">
    <property type="protein sequence ID" value="KIA95985.1"/>
    <property type="molecule type" value="Genomic_DNA"/>
</dbReference>
<reference evidence="3 4" key="1">
    <citation type="submission" date="2014-10" db="EMBL/GenBank/DDBJ databases">
        <title>Pedobacter Kyungheensis.</title>
        <authorList>
            <person name="Anderson B.M."/>
            <person name="Newman J.D."/>
        </authorList>
    </citation>
    <scope>NUCLEOTIDE SEQUENCE [LARGE SCALE GENOMIC DNA]</scope>
    <source>
        <strain evidence="3 4">KACC 16221</strain>
    </source>
</reference>
<dbReference type="Pfam" id="PF02517">
    <property type="entry name" value="Rce1-like"/>
    <property type="match status" value="1"/>
</dbReference>
<dbReference type="GO" id="GO:0004175">
    <property type="term" value="F:endopeptidase activity"/>
    <property type="evidence" value="ECO:0007669"/>
    <property type="project" value="UniProtKB-ARBA"/>
</dbReference>
<evidence type="ECO:0000313" key="3">
    <source>
        <dbReference type="EMBL" id="KIA95985.1"/>
    </source>
</evidence>
<feature type="domain" description="CAAX prenyl protease 2/Lysostaphin resistance protein A-like" evidence="2">
    <location>
        <begin position="154"/>
        <end position="240"/>
    </location>
</feature>
<feature type="transmembrane region" description="Helical" evidence="1">
    <location>
        <begin position="50"/>
        <end position="67"/>
    </location>
</feature>
<sequence>MEDQQIPENLCDNCQSEVPLGNKFCSTCGRAQNYKDIVIQHKRWPNIQQVGLFFAVEICCCVTSLLIKDHSLSTLFCLDVIMGCSALLFFFYNWPENKVILKWPGFSIAKLLGLIVLTILASVTVTFLVDHLNVLLFKKEVTHYTLFEFHKYGTYLMFLSIALYPAIFEELAYRGYLIQKLLSVVDEKEAVYISSVLFFIIHFSLISIFWLLPFALFLGWLRIKTKTLWYGVFVHFFFNATACFLDLYPLEELFKLF</sequence>
<evidence type="ECO:0000259" key="2">
    <source>
        <dbReference type="Pfam" id="PF02517"/>
    </source>
</evidence>
<proteinExistence type="predicted"/>
<dbReference type="AlphaFoldDB" id="A0A0C1DPK0"/>
<evidence type="ECO:0000313" key="4">
    <source>
        <dbReference type="Proteomes" id="UP000031246"/>
    </source>
</evidence>
<organism evidence="3 4">
    <name type="scientific">Pedobacter kyungheensis</name>
    <dbReference type="NCBI Taxonomy" id="1069985"/>
    <lineage>
        <taxon>Bacteria</taxon>
        <taxon>Pseudomonadati</taxon>
        <taxon>Bacteroidota</taxon>
        <taxon>Sphingobacteriia</taxon>
        <taxon>Sphingobacteriales</taxon>
        <taxon>Sphingobacteriaceae</taxon>
        <taxon>Pedobacter</taxon>
    </lineage>
</organism>
<dbReference type="Proteomes" id="UP000031246">
    <property type="component" value="Unassembled WGS sequence"/>
</dbReference>
<comment type="caution">
    <text evidence="3">The sequence shown here is derived from an EMBL/GenBank/DDBJ whole genome shotgun (WGS) entry which is preliminary data.</text>
</comment>